<dbReference type="InterPro" id="IPR009030">
    <property type="entry name" value="Growth_fac_rcpt_cys_sf"/>
</dbReference>
<dbReference type="InterPro" id="IPR011050">
    <property type="entry name" value="Pectin_lyase_fold/virulence"/>
</dbReference>
<dbReference type="InterPro" id="IPR000859">
    <property type="entry name" value="CUB_dom"/>
</dbReference>
<dbReference type="SUPFAM" id="SSF57184">
    <property type="entry name" value="Growth factor receptor domain"/>
    <property type="match status" value="1"/>
</dbReference>
<keyword evidence="2" id="KW-0472">Membrane</keyword>
<dbReference type="Gene3D" id="2.60.120.290">
    <property type="entry name" value="Spermadhesin, CUB domain"/>
    <property type="match status" value="2"/>
</dbReference>
<dbReference type="PANTHER" id="PTHR11319:SF35">
    <property type="entry name" value="OUTER MEMBRANE PROTEIN PMPC-RELATED"/>
    <property type="match status" value="1"/>
</dbReference>
<dbReference type="SUPFAM" id="SSF49854">
    <property type="entry name" value="Spermadhesin, CUB domain"/>
    <property type="match status" value="1"/>
</dbReference>
<dbReference type="EMBL" id="VJMH01006293">
    <property type="protein sequence ID" value="KAF0690873.1"/>
    <property type="molecule type" value="Genomic_DNA"/>
</dbReference>
<dbReference type="SUPFAM" id="SSF51126">
    <property type="entry name" value="Pectin lyase-like"/>
    <property type="match status" value="2"/>
</dbReference>
<protein>
    <submittedName>
        <fullName evidence="6">Aste57867_17782 protein</fullName>
    </submittedName>
</protein>
<feature type="transmembrane region" description="Helical" evidence="2">
    <location>
        <begin position="3790"/>
        <end position="3810"/>
    </location>
</feature>
<feature type="transmembrane region" description="Helical" evidence="2">
    <location>
        <begin position="4152"/>
        <end position="4172"/>
    </location>
</feature>
<dbReference type="Proteomes" id="UP000332933">
    <property type="component" value="Unassembled WGS sequence"/>
</dbReference>
<dbReference type="Pfam" id="PF23106">
    <property type="entry name" value="EGF_Teneurin"/>
    <property type="match status" value="1"/>
</dbReference>
<feature type="signal peptide" evidence="3">
    <location>
        <begin position="1"/>
        <end position="20"/>
    </location>
</feature>
<reference evidence="5" key="2">
    <citation type="submission" date="2019-06" db="EMBL/GenBank/DDBJ databases">
        <title>Genomics analysis of Aphanomyces spp. identifies a new class of oomycete effector associated with host adaptation.</title>
        <authorList>
            <person name="Gaulin E."/>
        </authorList>
    </citation>
    <scope>NUCLEOTIDE SEQUENCE</scope>
    <source>
        <strain evidence="5">CBS 578.67</strain>
    </source>
</reference>
<feature type="transmembrane region" description="Helical" evidence="2">
    <location>
        <begin position="4016"/>
        <end position="4042"/>
    </location>
</feature>
<feature type="transmembrane region" description="Helical" evidence="2">
    <location>
        <begin position="4093"/>
        <end position="4110"/>
    </location>
</feature>
<reference evidence="6 7" key="1">
    <citation type="submission" date="2019-03" db="EMBL/GenBank/DDBJ databases">
        <authorList>
            <person name="Gaulin E."/>
            <person name="Dumas B."/>
        </authorList>
    </citation>
    <scope>NUCLEOTIDE SEQUENCE [LARGE SCALE GENOMIC DNA]</scope>
    <source>
        <strain evidence="6">CBS 568.67</strain>
    </source>
</reference>
<dbReference type="SUPFAM" id="SSF49899">
    <property type="entry name" value="Concanavalin A-like lectins/glucanases"/>
    <property type="match status" value="3"/>
</dbReference>
<dbReference type="InterPro" id="IPR013320">
    <property type="entry name" value="ConA-like_dom_sf"/>
</dbReference>
<evidence type="ECO:0000256" key="3">
    <source>
        <dbReference type="SAM" id="SignalP"/>
    </source>
</evidence>
<dbReference type="Gene3D" id="2.60.120.200">
    <property type="match status" value="3"/>
</dbReference>
<dbReference type="EMBL" id="CAADRA010006314">
    <property type="protein sequence ID" value="VFT94526.1"/>
    <property type="molecule type" value="Genomic_DNA"/>
</dbReference>
<evidence type="ECO:0000313" key="6">
    <source>
        <dbReference type="EMBL" id="VFT94526.1"/>
    </source>
</evidence>
<evidence type="ECO:0000259" key="4">
    <source>
        <dbReference type="PROSITE" id="PS01180"/>
    </source>
</evidence>
<dbReference type="Gene3D" id="2.10.25.10">
    <property type="entry name" value="Laminin"/>
    <property type="match status" value="1"/>
</dbReference>
<keyword evidence="2" id="KW-1133">Transmembrane helix</keyword>
<feature type="transmembrane region" description="Helical" evidence="2">
    <location>
        <begin position="3960"/>
        <end position="3980"/>
    </location>
</feature>
<feature type="transmembrane region" description="Helical" evidence="2">
    <location>
        <begin position="4130"/>
        <end position="4146"/>
    </location>
</feature>
<feature type="chain" id="PRO_5033437391" evidence="3">
    <location>
        <begin position="21"/>
        <end position="4229"/>
    </location>
</feature>
<accession>A0A485L8F7</accession>
<dbReference type="PROSITE" id="PS01180">
    <property type="entry name" value="CUB"/>
    <property type="match status" value="1"/>
</dbReference>
<proteinExistence type="predicted"/>
<gene>
    <name evidence="6" type="primary">Aste57867_17782</name>
    <name evidence="5" type="ORF">As57867_017721</name>
    <name evidence="6" type="ORF">ASTE57867_17782</name>
</gene>
<name>A0A485L8F7_9STRA</name>
<feature type="transmembrane region" description="Helical" evidence="2">
    <location>
        <begin position="4068"/>
        <end position="4087"/>
    </location>
</feature>
<organism evidence="6 7">
    <name type="scientific">Aphanomyces stellatus</name>
    <dbReference type="NCBI Taxonomy" id="120398"/>
    <lineage>
        <taxon>Eukaryota</taxon>
        <taxon>Sar</taxon>
        <taxon>Stramenopiles</taxon>
        <taxon>Oomycota</taxon>
        <taxon>Saprolegniomycetes</taxon>
        <taxon>Saprolegniales</taxon>
        <taxon>Verrucalvaceae</taxon>
        <taxon>Aphanomyces</taxon>
    </lineage>
</organism>
<keyword evidence="3" id="KW-0732">Signal</keyword>
<dbReference type="InterPro" id="IPR035914">
    <property type="entry name" value="Sperma_CUB_dom_sf"/>
</dbReference>
<evidence type="ECO:0000313" key="5">
    <source>
        <dbReference type="EMBL" id="KAF0690873.1"/>
    </source>
</evidence>
<keyword evidence="1" id="KW-1015">Disulfide bond</keyword>
<keyword evidence="7" id="KW-1185">Reference proteome</keyword>
<dbReference type="OrthoDB" id="79468at2759"/>
<feature type="domain" description="CUB" evidence="4">
    <location>
        <begin position="2230"/>
        <end position="2343"/>
    </location>
</feature>
<evidence type="ECO:0000313" key="7">
    <source>
        <dbReference type="Proteomes" id="UP000332933"/>
    </source>
</evidence>
<dbReference type="PANTHER" id="PTHR11319">
    <property type="entry name" value="G PROTEIN-COUPLED RECEPTOR-RELATED"/>
    <property type="match status" value="1"/>
</dbReference>
<feature type="transmembrane region" description="Helical" evidence="2">
    <location>
        <begin position="3859"/>
        <end position="3883"/>
    </location>
</feature>
<evidence type="ECO:0000256" key="1">
    <source>
        <dbReference type="ARBA" id="ARBA00023157"/>
    </source>
</evidence>
<feature type="transmembrane region" description="Helical" evidence="2">
    <location>
        <begin position="3752"/>
        <end position="3778"/>
    </location>
</feature>
<evidence type="ECO:0000256" key="2">
    <source>
        <dbReference type="SAM" id="Phobius"/>
    </source>
</evidence>
<keyword evidence="2" id="KW-0812">Transmembrane</keyword>
<sequence length="4229" mass="449912">MRRHRLALLFLYIMSAGVTGQSTCILSTTLSTVPGSIQDRSTQTFGSGYSAPIECHWKIRAPTSDTIVQLSFSLLNLYQFAGSSNDVILVNLGSAPPSRSSLALGWQPYTRSLTGTDAVGPFDYSTNATNLCPASTAPFDPTTTDLTKHTLLTDAARAATWILAVGQQDTPITLTSNAQDVYVIFRSFVKYATTLPTSMDTYGFQLDYTFVSAYCAPTPTIIGPLLIPPDGTSITSAATIQDNMLGRTLPATNCSWKLRPLRSLDDEDQSVVPFDSLWLTFTTFDLSGTSSLTLYADDWITPLALYSRINPPRSTFKTTRGSISMRYVTDATLPSASSAGFVLSWQASYCPNNCSDSHGTCTFGQCVCVAGWSGASCNIPQGWYCSGSHYNASDGCDCGCGLFDPDCGDLDPLVSQCTSSVSSLVYNGTVGQLASGDCVYCPLPTTLSAPTTLPITTWATHSIEQSCPFNYQCPSGTDCSSTGKCVQVSTTTPLASDPSPWYQSCSTNADCPSMTRCTPTGLCQAPSNYGLSATSTTSLCTLSGWPTSSLAGVTIEFRIQVTSPQASDVVLSYPGLTITQTSRLAFTVSTVPMWNTAVNVADGQWHSLVWVWDNALGTMALYSELTLLASTTVPALAPALLLNQQFDVGGFGGSLAYLRLWRVPRAASTFFQGASAVDRPNVVAEYHFADLSARDLSPHANDITDLPVFTSRQLRSYTCLASPLDLPSAGLPLGTVLAVTATTIGSWSMVMTSATRATLLRVAATLSSVQIAVDGVVVKSMALRTTQNYALVVRIQQVSATAAQVCINDLSCATVTLSRTLPTAFVVNAAGFASSCLSQATNLTALAATVATPTATTDRQWCEFPFSLPMRDCTAFTSYLSTKAYSPTTLVPVAQAYAYSTLDRMTQACTCTSMPTWSSNNSITRVNSSSSQVTMAITYTTIKTTTNASSSNTPCAAQCNLVEVGVSSSSTATPYAVTREFTFQSRNGSWQVVDVSASGVVSSARCVVTGPDAAIVNTTLAAFRCQTTGTSILDPALPQPYCILNNTKRTCLSDVNSCGLVNGQVTLQGTSGSFDDGYTVSVTAGIHVCAFTVLPSLPASLQLYAKLFYTVARTQLGPSDTLTTTSNGIVLATATGVSMGLPPPMPPVSADSRLTFVLSTVGDSSGVTADGFVVEYDTQYVFSNAPTDHFCSAAQPTPLVLVDAIIYPTYNMDSNGGVFPTQTQCDYVITATVPSAVVWLQFLDLELRTDRIELYDMVNNSTPTLLASLTSTSFIIPHLAAAFNGQSDYIVSTLAVVVPATITFHINVAANLTTDCSVTNACVNGISKPMKILGTDNRYAGFNVELNVATGFVSVNFNTGMTYTLTKDLRLDTWSHIAFVRRQRDVFGFVNATRVELIVTTSAVVTTIATSNLVYIGGQGSFPDNKDISLAGQLAHILLFDSAKTSYDIERQRHLPCNVSDPTLLLCYAFSTPYATTDTSRYENDCVFNGVSFPSDFVLELSAATYQTFTAATSQLLVRYIPTYSQSTDTMRFLATSQLCPQACDGQCQRGLCVCRPGTTGPYCNVTQPSPCNGHVILPPDSLETLFLPAPASTATPQFVPDIIGAPYLPFDCSWHIRTSRAVVVLDVQEIVLDTSESLSIYDGDRVIPTYLDSFNLTAQLAMARATYFNRGATVYVNVIFQNVTKYAATATLRPIDTDVPGCNPLFHIVQYRRGQSCVDAASVGLSRDLAVQLIQTYWYTQSPEAYASTITPVQLYFIGFDATSANVTVEFTQVKLNGVVLTPYTSNVRFTKRTTQSFATCNNGSAVGLDALPLAVPLYAPRDLASSSFSMQNSVASPIFNYADSWTSDTSKTFSGIVRTPFVLNQLVSPQSFTVVVSATVVLTGNVQYLFAQEENAVGSMLLKMVPTSRAVGLWVFGSYGVNDGAQSTNPVSNDLDTVTLALTFKSGVITYFVNGVRYSSFDTVLAYNTCYTADCALPITSFSDASHSITIGGRLVAGQPADMWGGTITSVQVYNSVLGDAVIASLGGTTMTTSLQSTVINALPSATLATISTIELGSVTLTTTSPVTSRLLRFWTVGRYGCQMPPQTLQLDLASLSALVNSSIQSLVWNAFDDTAALVSWTASPASFFQTSLARTKSYGQGLTNDFLVRSLAAYGTKFDNFPYHITRLYVNTLSPTSASVSFTYLDSSLVSVDATASYFATTNAWQGPLAVDRLVPPNFGTLPPSRCRQNAVVQLTASAGIISNGAATQVITETGGTTCNWSVVAPSGQTITIKFDYFYVVCLEGALTIVDNSASVSTSLCGRLTGRSYSYGANLTLTFAIAQLSTTIRSTGFYAKYWFSGHNATINTTSVPVTYSPWQVISTANNSGTSKCQLDTTNVSTSNPWQIVSVTSTASFNATCYATDSYPPDSAWIVSSFSSSAGSVTCSQWQVDESMPWTAYSIQTTGPTELNTAAPTLITQPLPSLVVTSSSQSSTAFFESSKSTVEVRYQSPLGSRRGRIRLQYYRPLVYFVAPPSYRLVNGNMGDGSRNNPFTHTFAHLVASVVQAGDILRLFPGRYEGTGYCNLILTQSIIFESISGTNVTTVDCQGTMRGWQLTHTTGLSIVRGLTFTHCMVSAAPLTGAALYIRGNTRVEACLFQNNQHKAQGTVAIVAPSISKVLSSTFLSNTGKSTLAILAASAQLTTCTFTNNVNLDIGVLYVSNYVEANTRLTNPATANVFNTTFVENIGAPAIAITCASVVQLVDSMLASNDGGGIVIDSSTLTLSRTVFRDHWISSVTVTGGSFVTSSWCSFTHSFAWRGSALMLTASSWNGQSNLYESNHAFGGGGAVFGTYSNFTETDSQFVGNVATSYLGGTRAAGGAVALTNCPNVTLQNTTFQANRANGAGGAVMLTNVSATMVANRFLSNSAGLQGGAVRLFQCQSGTTWVQAAPGIFQESTVRFQANSFALNTAVLGGGAVSMDTIRGASFSTDTFEFNEVSVGDGGAVGITASTNIAFASLLVQGCVADRGGGIFASNTFGISILETVFVTCRSDTNGGSLMFDGSMVTLDDVHIDNSSSGQNGGAIIIQSRATAAWLSNVSISNSHAVNGGALYIVDCEIPQGNIVGLNLANVTANSMGGGIYAVLAQLWLDQVTSINSTGQNGGFLSLEDSSVTITNSNVQLAAAAVNGGAVYAIVSTFVTVSTTFVSNSAANYGGSVYSFASTIHFMDSVVDLSVANLGGGVYASSSTVHVESSNVTRNQADTGGGLCSDLTSVVVEGSEFDRNVASEMGGAAALSFNLVELSNSTFSNNDAKQGGAFIFTKVQGFSIQSSVFINNTAHVDPLSSPAQQGGALVVTHISQNSSICNSVFDSNSAIGANGGAIYATMSGMPPLVEVLLQNTSFKNNQGGAGGALYLDSMLVHFNGTEFESNVATSGGGGGVFWVGIEPLELQSTAATMFTSNLALYGPNYASVACALQPQYTSQGVGENSAQLFQGEFLVYIVDQYLQTVVTDYTTVATLASSTLGASMTGVVQATATNGICNFTQAGVQHQPGDNATITVSSPQLRPLSSVTIPIRPCERGEIVPVGISQCVKCAYGKFSWNTSDLICRDCPVGAVCGGGDAVSATEGYWRFPNTTGVCADLKPPNDICAFNLCSGPSCRGYVPGGQQATVKLGGPNDTMILMLSNPHEYSVSETLYIMGTTVQVVEVASNHLLVAGPTHLPTLGSVDIFKVEPEGCAVGYLGNLCLQCDVGYTRTGKSECVPCPTSFALTIVVLVVGSIAIVIVVVVFIVMAINKAKRGAKIPSILTKIFTSYMQLIVLAESFNVNWPEEVKVMFSAQGVIASPGNTLVSIECLLDYYQLKSHVGQLSNTPSNYYSQLVVFLLLPILGTLAPIAYWTIRFLVLRSRLYATDWHAAVKRGLIATEDLSATFDALHLHPSDLVLSSVRTRTNGGPATIDDVKAAYLHAIYRETRAKLILSIVVIMFLVHPSLTGQLFQMFSCSRLGTNADGHALYFLDPDLDVLCYTASHYQWISFVGIPGLVVFTLGIPTLAFSILYYHRHDLDNPQTKVEFGFLYTGFKPQHYYWEIWVMLRKIIVCFISVFLKQAGVGPQVLAATLLVSFALYVHMDCRPYESDLVNHLEQRALLTSLFTLFSGLFLYQAEIVGTWRGIFGIFVIVVNACFALEFLRAMARELKHNAVSAMHKIADHSALATGVLHKVRLDSSSLASIAPTTGHMKLLKQSDS</sequence>